<accession>A0A0C3BZK9</accession>
<dbReference type="PANTHER" id="PTHR47634">
    <property type="entry name" value="PROTEIN KINASE DOMAIN-CONTAINING PROTEIN-RELATED"/>
    <property type="match status" value="1"/>
</dbReference>
<evidence type="ECO:0000313" key="11">
    <source>
        <dbReference type="Proteomes" id="UP000053424"/>
    </source>
</evidence>
<name>A0A0C3BZK9_HEBCY</name>
<evidence type="ECO:0000313" key="10">
    <source>
        <dbReference type="EMBL" id="KIM37479.1"/>
    </source>
</evidence>
<comment type="catalytic activity">
    <reaction evidence="7">
        <text>L-threonyl-[protein] + ATP = O-phospho-L-threonyl-[protein] + ADP + H(+)</text>
        <dbReference type="Rhea" id="RHEA:46608"/>
        <dbReference type="Rhea" id="RHEA-COMP:11060"/>
        <dbReference type="Rhea" id="RHEA-COMP:11605"/>
        <dbReference type="ChEBI" id="CHEBI:15378"/>
        <dbReference type="ChEBI" id="CHEBI:30013"/>
        <dbReference type="ChEBI" id="CHEBI:30616"/>
        <dbReference type="ChEBI" id="CHEBI:61977"/>
        <dbReference type="ChEBI" id="CHEBI:456216"/>
        <dbReference type="EC" id="2.7.11.1"/>
    </reaction>
</comment>
<dbReference type="PROSITE" id="PS50011">
    <property type="entry name" value="PROTEIN_KINASE_DOM"/>
    <property type="match status" value="1"/>
</dbReference>
<evidence type="ECO:0000256" key="8">
    <source>
        <dbReference type="ARBA" id="ARBA00048679"/>
    </source>
</evidence>
<gene>
    <name evidence="10" type="ORF">M413DRAFT_77215</name>
</gene>
<dbReference type="GO" id="GO:0050684">
    <property type="term" value="P:regulation of mRNA processing"/>
    <property type="evidence" value="ECO:0007669"/>
    <property type="project" value="TreeGrafter"/>
</dbReference>
<evidence type="ECO:0000256" key="2">
    <source>
        <dbReference type="ARBA" id="ARBA00022527"/>
    </source>
</evidence>
<evidence type="ECO:0000256" key="7">
    <source>
        <dbReference type="ARBA" id="ARBA00047899"/>
    </source>
</evidence>
<dbReference type="GO" id="GO:0000245">
    <property type="term" value="P:spliceosomal complex assembly"/>
    <property type="evidence" value="ECO:0007669"/>
    <property type="project" value="TreeGrafter"/>
</dbReference>
<sequence length="450" mass="50743">MHLFLKLHIPRCALSISAPRLFRRPYIPQSMPEERSSFYQDVKAVDPKVLAAAMGGNDVPPEEPLFSTFEEGFGYFIGAAVGRSLRQYEFVRKLGWAANSSVWLALDKSADTRTFVALKILTSQATAQIVGGHSLEYEVFRKIESANPNSPGFNHCLTLRNCFTAKSAAGGHICFVTEALSSSLANLREPGQNRFTLPIAKRITKQVLLALDYLHRECGYIHTDLKPDNILLSIPEPRASRISEYIKTNPPSIYGAPLNMKSLNLPLVFSHSQPLPYFSLCEYIEDISVRLMDYSEATPVDAPVREHLRQPSLLRAPEVTLRYPWTSAIDIWTVGCLLFWLLTNYPLLPQDTVNYSHELHLQYMVECLGPFPLEFLKHCEDRGKYFDEKGTLLHTNSDFAPSTLEDILRGLKAVDESEILGTAAFLRRCLTLDPKLRPSAQELLKDGWLL</sequence>
<evidence type="ECO:0000259" key="9">
    <source>
        <dbReference type="PROSITE" id="PS50011"/>
    </source>
</evidence>
<feature type="domain" description="Protein kinase" evidence="9">
    <location>
        <begin position="88"/>
        <end position="449"/>
    </location>
</feature>
<evidence type="ECO:0000256" key="4">
    <source>
        <dbReference type="ARBA" id="ARBA00022741"/>
    </source>
</evidence>
<keyword evidence="4" id="KW-0547">Nucleotide-binding</keyword>
<keyword evidence="2" id="KW-0723">Serine/threonine-protein kinase</keyword>
<dbReference type="STRING" id="686832.A0A0C3BZK9"/>
<keyword evidence="11" id="KW-1185">Reference proteome</keyword>
<dbReference type="GO" id="GO:0005524">
    <property type="term" value="F:ATP binding"/>
    <property type="evidence" value="ECO:0007669"/>
    <property type="project" value="UniProtKB-KW"/>
</dbReference>
<evidence type="ECO:0000256" key="6">
    <source>
        <dbReference type="ARBA" id="ARBA00022840"/>
    </source>
</evidence>
<dbReference type="OrthoDB" id="5979581at2759"/>
<keyword evidence="3" id="KW-0808">Transferase</keyword>
<dbReference type="Gene3D" id="3.30.200.20">
    <property type="entry name" value="Phosphorylase Kinase, domain 1"/>
    <property type="match status" value="1"/>
</dbReference>
<dbReference type="InterPro" id="IPR011009">
    <property type="entry name" value="Kinase-like_dom_sf"/>
</dbReference>
<dbReference type="InterPro" id="IPR008271">
    <property type="entry name" value="Ser/Thr_kinase_AS"/>
</dbReference>
<dbReference type="GO" id="GO:0004674">
    <property type="term" value="F:protein serine/threonine kinase activity"/>
    <property type="evidence" value="ECO:0007669"/>
    <property type="project" value="UniProtKB-KW"/>
</dbReference>
<reference evidence="11" key="2">
    <citation type="submission" date="2015-01" db="EMBL/GenBank/DDBJ databases">
        <title>Evolutionary Origins and Diversification of the Mycorrhizal Mutualists.</title>
        <authorList>
            <consortium name="DOE Joint Genome Institute"/>
            <consortium name="Mycorrhizal Genomics Consortium"/>
            <person name="Kohler A."/>
            <person name="Kuo A."/>
            <person name="Nagy L.G."/>
            <person name="Floudas D."/>
            <person name="Copeland A."/>
            <person name="Barry K.W."/>
            <person name="Cichocki N."/>
            <person name="Veneault-Fourrey C."/>
            <person name="LaButti K."/>
            <person name="Lindquist E.A."/>
            <person name="Lipzen A."/>
            <person name="Lundell T."/>
            <person name="Morin E."/>
            <person name="Murat C."/>
            <person name="Riley R."/>
            <person name="Ohm R."/>
            <person name="Sun H."/>
            <person name="Tunlid A."/>
            <person name="Henrissat B."/>
            <person name="Grigoriev I.V."/>
            <person name="Hibbett D.S."/>
            <person name="Martin F."/>
        </authorList>
    </citation>
    <scope>NUCLEOTIDE SEQUENCE [LARGE SCALE GENOMIC DNA]</scope>
    <source>
        <strain evidence="11">h7</strain>
    </source>
</reference>
<dbReference type="SUPFAM" id="SSF56112">
    <property type="entry name" value="Protein kinase-like (PK-like)"/>
    <property type="match status" value="1"/>
</dbReference>
<dbReference type="EMBL" id="KN831797">
    <property type="protein sequence ID" value="KIM37479.1"/>
    <property type="molecule type" value="Genomic_DNA"/>
</dbReference>
<proteinExistence type="predicted"/>
<protein>
    <recommendedName>
        <fullName evidence="1">non-specific serine/threonine protein kinase</fullName>
        <ecNumber evidence="1">2.7.11.1</ecNumber>
    </recommendedName>
</protein>
<dbReference type="Proteomes" id="UP000053424">
    <property type="component" value="Unassembled WGS sequence"/>
</dbReference>
<dbReference type="GO" id="GO:0005634">
    <property type="term" value="C:nucleus"/>
    <property type="evidence" value="ECO:0007669"/>
    <property type="project" value="TreeGrafter"/>
</dbReference>
<dbReference type="InterPro" id="IPR051334">
    <property type="entry name" value="SRPK"/>
</dbReference>
<dbReference type="AlphaFoldDB" id="A0A0C3BZK9"/>
<dbReference type="HOGENOM" id="CLU_000288_81_13_1"/>
<organism evidence="10 11">
    <name type="scientific">Hebeloma cylindrosporum</name>
    <dbReference type="NCBI Taxonomy" id="76867"/>
    <lineage>
        <taxon>Eukaryota</taxon>
        <taxon>Fungi</taxon>
        <taxon>Dikarya</taxon>
        <taxon>Basidiomycota</taxon>
        <taxon>Agaricomycotina</taxon>
        <taxon>Agaricomycetes</taxon>
        <taxon>Agaricomycetidae</taxon>
        <taxon>Agaricales</taxon>
        <taxon>Agaricineae</taxon>
        <taxon>Hymenogastraceae</taxon>
        <taxon>Hebeloma</taxon>
    </lineage>
</organism>
<evidence type="ECO:0000256" key="1">
    <source>
        <dbReference type="ARBA" id="ARBA00012513"/>
    </source>
</evidence>
<evidence type="ECO:0000256" key="3">
    <source>
        <dbReference type="ARBA" id="ARBA00022679"/>
    </source>
</evidence>
<keyword evidence="5" id="KW-0418">Kinase</keyword>
<evidence type="ECO:0000256" key="5">
    <source>
        <dbReference type="ARBA" id="ARBA00022777"/>
    </source>
</evidence>
<dbReference type="PROSITE" id="PS00108">
    <property type="entry name" value="PROTEIN_KINASE_ST"/>
    <property type="match status" value="1"/>
</dbReference>
<dbReference type="Pfam" id="PF00069">
    <property type="entry name" value="Pkinase"/>
    <property type="match status" value="2"/>
</dbReference>
<reference evidence="10 11" key="1">
    <citation type="submission" date="2014-04" db="EMBL/GenBank/DDBJ databases">
        <authorList>
            <consortium name="DOE Joint Genome Institute"/>
            <person name="Kuo A."/>
            <person name="Gay G."/>
            <person name="Dore J."/>
            <person name="Kohler A."/>
            <person name="Nagy L.G."/>
            <person name="Floudas D."/>
            <person name="Copeland A."/>
            <person name="Barry K.W."/>
            <person name="Cichocki N."/>
            <person name="Veneault-Fourrey C."/>
            <person name="LaButti K."/>
            <person name="Lindquist E.A."/>
            <person name="Lipzen A."/>
            <person name="Lundell T."/>
            <person name="Morin E."/>
            <person name="Murat C."/>
            <person name="Sun H."/>
            <person name="Tunlid A."/>
            <person name="Henrissat B."/>
            <person name="Grigoriev I.V."/>
            <person name="Hibbett D.S."/>
            <person name="Martin F."/>
            <person name="Nordberg H.P."/>
            <person name="Cantor M.N."/>
            <person name="Hua S.X."/>
        </authorList>
    </citation>
    <scope>NUCLEOTIDE SEQUENCE [LARGE SCALE GENOMIC DNA]</scope>
    <source>
        <strain evidence="11">h7</strain>
    </source>
</reference>
<comment type="catalytic activity">
    <reaction evidence="8">
        <text>L-seryl-[protein] + ATP = O-phospho-L-seryl-[protein] + ADP + H(+)</text>
        <dbReference type="Rhea" id="RHEA:17989"/>
        <dbReference type="Rhea" id="RHEA-COMP:9863"/>
        <dbReference type="Rhea" id="RHEA-COMP:11604"/>
        <dbReference type="ChEBI" id="CHEBI:15378"/>
        <dbReference type="ChEBI" id="CHEBI:29999"/>
        <dbReference type="ChEBI" id="CHEBI:30616"/>
        <dbReference type="ChEBI" id="CHEBI:83421"/>
        <dbReference type="ChEBI" id="CHEBI:456216"/>
        <dbReference type="EC" id="2.7.11.1"/>
    </reaction>
</comment>
<dbReference type="GO" id="GO:0005737">
    <property type="term" value="C:cytoplasm"/>
    <property type="evidence" value="ECO:0007669"/>
    <property type="project" value="TreeGrafter"/>
</dbReference>
<dbReference type="SMART" id="SM00220">
    <property type="entry name" value="S_TKc"/>
    <property type="match status" value="1"/>
</dbReference>
<keyword evidence="6" id="KW-0067">ATP-binding</keyword>
<dbReference type="EC" id="2.7.11.1" evidence="1"/>
<dbReference type="Gene3D" id="1.10.510.10">
    <property type="entry name" value="Transferase(Phosphotransferase) domain 1"/>
    <property type="match status" value="1"/>
</dbReference>
<dbReference type="PANTHER" id="PTHR47634:SF9">
    <property type="entry name" value="PROTEIN KINASE DOMAIN-CONTAINING PROTEIN-RELATED"/>
    <property type="match status" value="1"/>
</dbReference>
<dbReference type="InterPro" id="IPR000719">
    <property type="entry name" value="Prot_kinase_dom"/>
</dbReference>